<reference evidence="3" key="1">
    <citation type="submission" date="2023-07" db="EMBL/GenBank/DDBJ databases">
        <authorList>
            <consortium name="CYATHOMIX"/>
        </authorList>
    </citation>
    <scope>NUCLEOTIDE SEQUENCE</scope>
    <source>
        <strain evidence="3">N/A</strain>
    </source>
</reference>
<dbReference type="GO" id="GO:0000281">
    <property type="term" value="P:mitotic cytokinesis"/>
    <property type="evidence" value="ECO:0007669"/>
    <property type="project" value="TreeGrafter"/>
</dbReference>
<dbReference type="InterPro" id="IPR001357">
    <property type="entry name" value="BRCT_dom"/>
</dbReference>
<feature type="domain" description="BRCT" evidence="2">
    <location>
        <begin position="99"/>
        <end position="173"/>
    </location>
</feature>
<dbReference type="InterPro" id="IPR036420">
    <property type="entry name" value="BRCT_dom_sf"/>
</dbReference>
<dbReference type="Gene3D" id="3.40.50.10190">
    <property type="entry name" value="BRCT domain"/>
    <property type="match status" value="3"/>
</dbReference>
<dbReference type="GO" id="GO:0007399">
    <property type="term" value="P:nervous system development"/>
    <property type="evidence" value="ECO:0007669"/>
    <property type="project" value="TreeGrafter"/>
</dbReference>
<dbReference type="Pfam" id="PF00621">
    <property type="entry name" value="RhoGEF"/>
    <property type="match status" value="1"/>
</dbReference>
<organism evidence="3 4">
    <name type="scientific">Cylicocyclus nassatus</name>
    <name type="common">Nematode worm</name>
    <dbReference type="NCBI Taxonomy" id="53992"/>
    <lineage>
        <taxon>Eukaryota</taxon>
        <taxon>Metazoa</taxon>
        <taxon>Ecdysozoa</taxon>
        <taxon>Nematoda</taxon>
        <taxon>Chromadorea</taxon>
        <taxon>Rhabditida</taxon>
        <taxon>Rhabditina</taxon>
        <taxon>Rhabditomorpha</taxon>
        <taxon>Strongyloidea</taxon>
        <taxon>Strongylidae</taxon>
        <taxon>Cylicocyclus</taxon>
    </lineage>
</organism>
<dbReference type="CDD" id="cd00160">
    <property type="entry name" value="RhoGEF"/>
    <property type="match status" value="1"/>
</dbReference>
<dbReference type="Pfam" id="PF00533">
    <property type="entry name" value="BRCT"/>
    <property type="match status" value="2"/>
</dbReference>
<dbReference type="SMART" id="SM00325">
    <property type="entry name" value="RhoGEF"/>
    <property type="match status" value="1"/>
</dbReference>
<dbReference type="InterPro" id="IPR035899">
    <property type="entry name" value="DBL_dom_sf"/>
</dbReference>
<accession>A0AA36MGB4</accession>
<dbReference type="Proteomes" id="UP001176961">
    <property type="component" value="Unassembled WGS sequence"/>
</dbReference>
<dbReference type="GO" id="GO:2000431">
    <property type="term" value="P:regulation of cytokinesis, actomyosin contractile ring assembly"/>
    <property type="evidence" value="ECO:0007669"/>
    <property type="project" value="InterPro"/>
</dbReference>
<dbReference type="PANTHER" id="PTHR16777">
    <property type="entry name" value="PROTEIN ECT2"/>
    <property type="match status" value="1"/>
</dbReference>
<dbReference type="SMART" id="SM00292">
    <property type="entry name" value="BRCT"/>
    <property type="match status" value="2"/>
</dbReference>
<dbReference type="PROSITE" id="PS50010">
    <property type="entry name" value="DH_2"/>
    <property type="match status" value="1"/>
</dbReference>
<dbReference type="InterPro" id="IPR000219">
    <property type="entry name" value="DH_dom"/>
</dbReference>
<dbReference type="GO" id="GO:0005634">
    <property type="term" value="C:nucleus"/>
    <property type="evidence" value="ECO:0007669"/>
    <property type="project" value="InterPro"/>
</dbReference>
<feature type="domain" description="BRCT" evidence="2">
    <location>
        <begin position="193"/>
        <end position="278"/>
    </location>
</feature>
<dbReference type="InterPro" id="IPR026817">
    <property type="entry name" value="Ect2"/>
</dbReference>
<dbReference type="SUPFAM" id="SSF52113">
    <property type="entry name" value="BRCT domain"/>
    <property type="match status" value="2"/>
</dbReference>
<sequence>MDSDETHRINALCAVNFSVDDPFIKALEEKYTCAVFHSKTGLDCKDVRGIVFVFDDFENEIFHNFKRVHSEASVFGIALIKSRIQHNLCLPRAKPKRAVYCDMFRNINVIIGFGEEAERSSWSKLVRYMGGRVRKEPEADSTFLVTKEARGRTFRMLISLGQKVLLPTWLEECWSCRDDLGFDPTENALLRRHRIGVFESLKICVVGFEDDYASDIRDNISSFGATVVDDAMYATHVVVSGAHVLSRLPAANQRIVTAEWVWTSISIQYCANEDAYMPATLTSLLPASGEEASEFFGVSAPGRSCNLKGTLIPSGKDNALVLPESFLSPEKDAMPNATRAHHICIEMLETDISYANSLRLLVKVKSDLEHAIETGDPLMQKADVSLIFGKIPPILHVHEHIIATLRSILDNWDEASASIKIAQVWIGAYEDLDRVYSPYSNNYDTARITLTSADETDPRLHAFIRAKECGTDFQRCRFQDLLIKPVQRLPTVVILLKELQKRDANCSKKVDEAIALVEKIISRANTVRAQNDDFIEQISFFNEVECVPPYLVCSRRRLVKSVEGYSIGGTAEWNSLHRRKVKIVLYNDVILVCKVRNALEKTRALTKLTRHASFSNLAESKKQYKYFAHLFIPNVREINRLKFSSYEGSVDDRLEPTDILPIFGWTIRDVSSDSTWYVEAADKDLMVDFIEEVHKKIFMDFGRDISWPGFTISDVPSSNLREMLKKHIRRTLQKSEMFGTSDANCKSTVLQPFAFSSLGRRSAQGLRRTVSHLGSSFARLTHPFPFGHHSEFSALEESPERRVDVPEPCKSPNATHYTALNGGFADIPTRDIKVKVVKQENCSTEDFDEEN</sequence>
<feature type="domain" description="DH" evidence="1">
    <location>
        <begin position="339"/>
        <end position="527"/>
    </location>
</feature>
<evidence type="ECO:0000313" key="4">
    <source>
        <dbReference type="Proteomes" id="UP001176961"/>
    </source>
</evidence>
<evidence type="ECO:0000259" key="2">
    <source>
        <dbReference type="PROSITE" id="PS50172"/>
    </source>
</evidence>
<dbReference type="Gene3D" id="1.20.900.10">
    <property type="entry name" value="Dbl homology (DH) domain"/>
    <property type="match status" value="1"/>
</dbReference>
<dbReference type="GO" id="GO:0005096">
    <property type="term" value="F:GTPase activator activity"/>
    <property type="evidence" value="ECO:0007669"/>
    <property type="project" value="InterPro"/>
</dbReference>
<dbReference type="AlphaFoldDB" id="A0AA36MGB4"/>
<dbReference type="EMBL" id="CATQJL010000326">
    <property type="protein sequence ID" value="CAJ0608703.1"/>
    <property type="molecule type" value="Genomic_DNA"/>
</dbReference>
<keyword evidence="4" id="KW-1185">Reference proteome</keyword>
<dbReference type="GO" id="GO:0005085">
    <property type="term" value="F:guanyl-nucleotide exchange factor activity"/>
    <property type="evidence" value="ECO:0007669"/>
    <property type="project" value="InterPro"/>
</dbReference>
<dbReference type="SUPFAM" id="SSF48065">
    <property type="entry name" value="DBL homology domain (DH-domain)"/>
    <property type="match status" value="1"/>
</dbReference>
<proteinExistence type="predicted"/>
<protein>
    <submittedName>
        <fullName evidence="3">Uncharacterized protein</fullName>
    </submittedName>
</protein>
<name>A0AA36MGB4_CYLNA</name>
<dbReference type="PANTHER" id="PTHR16777:SF2">
    <property type="entry name" value="PROTEIN ECT2"/>
    <property type="match status" value="1"/>
</dbReference>
<comment type="caution">
    <text evidence="3">The sequence shown here is derived from an EMBL/GenBank/DDBJ whole genome shotgun (WGS) entry which is preliminary data.</text>
</comment>
<evidence type="ECO:0000313" key="3">
    <source>
        <dbReference type="EMBL" id="CAJ0608703.1"/>
    </source>
</evidence>
<dbReference type="GO" id="GO:0005938">
    <property type="term" value="C:cell cortex"/>
    <property type="evidence" value="ECO:0007669"/>
    <property type="project" value="TreeGrafter"/>
</dbReference>
<evidence type="ECO:0000259" key="1">
    <source>
        <dbReference type="PROSITE" id="PS50010"/>
    </source>
</evidence>
<gene>
    <name evidence="3" type="ORF">CYNAS_LOCUS20686</name>
</gene>
<dbReference type="PROSITE" id="PS50172">
    <property type="entry name" value="BRCT"/>
    <property type="match status" value="2"/>
</dbReference>